<dbReference type="AlphaFoldDB" id="A0A3N4DTS4"/>
<dbReference type="InterPro" id="IPR043129">
    <property type="entry name" value="ATPase_NBD"/>
</dbReference>
<evidence type="ECO:0000313" key="1">
    <source>
        <dbReference type="EMBL" id="AZG34551.1"/>
    </source>
</evidence>
<evidence type="ECO:0000313" key="2">
    <source>
        <dbReference type="EMBL" id="RPA28127.1"/>
    </source>
</evidence>
<dbReference type="KEGG" id="spsr:EGC80_06180"/>
<accession>A0A3N4DTS4</accession>
<name>A0A3N4DTS4_9GAMM</name>
<evidence type="ECO:0000313" key="3">
    <source>
        <dbReference type="Proteomes" id="UP000273778"/>
    </source>
</evidence>
<proteinExistence type="predicted"/>
<evidence type="ECO:0000313" key="4">
    <source>
        <dbReference type="Proteomes" id="UP000278855"/>
    </source>
</evidence>
<dbReference type="Gene3D" id="3.30.420.380">
    <property type="match status" value="1"/>
</dbReference>
<reference evidence="2" key="3">
    <citation type="submission" date="2018-11" db="EMBL/GenBank/DDBJ databases">
        <authorList>
            <person name="Hwang Y.J."/>
            <person name="Hwang C.Y."/>
        </authorList>
    </citation>
    <scope>NUCLEOTIDE SEQUENCE</scope>
    <source>
        <strain evidence="2">R106</strain>
    </source>
</reference>
<dbReference type="Proteomes" id="UP000273778">
    <property type="component" value="Chromosome"/>
</dbReference>
<dbReference type="OrthoDB" id="5296002at2"/>
<reference evidence="1 3" key="1">
    <citation type="submission" date="2018-11" db="EMBL/GenBank/DDBJ databases">
        <title>Shewanella sp. M2.</title>
        <authorList>
            <person name="Hwang Y.J."/>
            <person name="Hwang C.Y."/>
        </authorList>
    </citation>
    <scope>NUCLEOTIDE SEQUENCE [LARGE SCALE GENOMIC DNA]</scope>
    <source>
        <strain evidence="1 3">M2</strain>
    </source>
</reference>
<organism evidence="2 4">
    <name type="scientific">Shewanella psychromarinicola</name>
    <dbReference type="NCBI Taxonomy" id="2487742"/>
    <lineage>
        <taxon>Bacteria</taxon>
        <taxon>Pseudomonadati</taxon>
        <taxon>Pseudomonadota</taxon>
        <taxon>Gammaproteobacteria</taxon>
        <taxon>Alteromonadales</taxon>
        <taxon>Shewanellaceae</taxon>
        <taxon>Shewanella</taxon>
    </lineage>
</organism>
<dbReference type="EMBL" id="RKKB01000008">
    <property type="protein sequence ID" value="RPA28127.1"/>
    <property type="molecule type" value="Genomic_DNA"/>
</dbReference>
<dbReference type="EMBL" id="CP034073">
    <property type="protein sequence ID" value="AZG34551.1"/>
    <property type="molecule type" value="Genomic_DNA"/>
</dbReference>
<dbReference type="SUPFAM" id="SSF53067">
    <property type="entry name" value="Actin-like ATPase domain"/>
    <property type="match status" value="1"/>
</dbReference>
<dbReference type="Proteomes" id="UP000278855">
    <property type="component" value="Unassembled WGS sequence"/>
</dbReference>
<protein>
    <submittedName>
        <fullName evidence="2">Biogenesis protein MshI</fullName>
    </submittedName>
</protein>
<sequence length="301" mass="33166">MLVNMDYPMDNGFLSKLAFWQTSQLMGNVGVFITGNSLWVCHPQQGQIAPVINQILVQKNNLLQAFETLKSQFGRVRVQLVLSQQYYQLLQADKPNVEPGEVTQALIWSVKDMVSEPVTNIYLDYFESSLISSSKVNVVVSSRQFLTQVASACDANGLDVAGISIEEFALSHLLTHDNMAHMLVAHLPQQELLLLVVKAGEVLMQRRVRGFNQLNKATLEELKLGLADNLSLEIQRSMDYFESQLRQAPVGSISILAEGDSSSLANLVGANFNQKVVAVTHDGVPSLLAQLALQELARGEA</sequence>
<keyword evidence="3" id="KW-1185">Reference proteome</keyword>
<gene>
    <name evidence="2" type="ORF">EGC77_15510</name>
    <name evidence="1" type="ORF">EGC80_06180</name>
</gene>
<reference evidence="4" key="2">
    <citation type="submission" date="2018-11" db="EMBL/GenBank/DDBJ databases">
        <title>Shewanella sp. R106.</title>
        <authorList>
            <person name="Hwang Y.J."/>
            <person name="Hwang C.Y."/>
        </authorList>
    </citation>
    <scope>NUCLEOTIDE SEQUENCE [LARGE SCALE GENOMIC DNA]</scope>
    <source>
        <strain evidence="4">R106</strain>
    </source>
</reference>